<comment type="caution">
    <text evidence="1">The sequence shown here is derived from an EMBL/GenBank/DDBJ whole genome shotgun (WGS) entry which is preliminary data.</text>
</comment>
<accession>A0A848ICG2</accession>
<dbReference type="EMBL" id="JABBGJ010000012">
    <property type="protein sequence ID" value="NML98862.1"/>
    <property type="molecule type" value="Genomic_DNA"/>
</dbReference>
<dbReference type="Proteomes" id="UP000544134">
    <property type="component" value="Unassembled WGS sequence"/>
</dbReference>
<reference evidence="1 2" key="1">
    <citation type="submission" date="2020-04" db="EMBL/GenBank/DDBJ databases">
        <title>Paraburkholderia sp. RP-4-7 isolated from soil.</title>
        <authorList>
            <person name="Dahal R.H."/>
        </authorList>
    </citation>
    <scope>NUCLEOTIDE SEQUENCE [LARGE SCALE GENOMIC DNA]</scope>
    <source>
        <strain evidence="1 2">RP-4-7</strain>
    </source>
</reference>
<gene>
    <name evidence="1" type="ORF">HHL24_13005</name>
</gene>
<protein>
    <submittedName>
        <fullName evidence="1">Uncharacterized protein</fullName>
    </submittedName>
</protein>
<name>A0A848ICG2_9BURK</name>
<dbReference type="RefSeq" id="WP_169485866.1">
    <property type="nucleotide sequence ID" value="NZ_JABBGJ010000012.1"/>
</dbReference>
<keyword evidence="2" id="KW-1185">Reference proteome</keyword>
<evidence type="ECO:0000313" key="2">
    <source>
        <dbReference type="Proteomes" id="UP000544134"/>
    </source>
</evidence>
<organism evidence="1 2">
    <name type="scientific">Paraburkholderia polaris</name>
    <dbReference type="NCBI Taxonomy" id="2728848"/>
    <lineage>
        <taxon>Bacteria</taxon>
        <taxon>Pseudomonadati</taxon>
        <taxon>Pseudomonadota</taxon>
        <taxon>Betaproteobacteria</taxon>
        <taxon>Burkholderiales</taxon>
        <taxon>Burkholderiaceae</taxon>
        <taxon>Paraburkholderia</taxon>
    </lineage>
</organism>
<sequence length="51" mass="5677">MHTNNMPAWLIRAANAELPEANLALAIACRNGELGMARDEDAYWAHVKERA</sequence>
<dbReference type="AlphaFoldDB" id="A0A848ICG2"/>
<evidence type="ECO:0000313" key="1">
    <source>
        <dbReference type="EMBL" id="NML98862.1"/>
    </source>
</evidence>
<proteinExistence type="predicted"/>